<evidence type="ECO:0000259" key="2">
    <source>
        <dbReference type="Pfam" id="PF20231"/>
    </source>
</evidence>
<evidence type="ECO:0000313" key="4">
    <source>
        <dbReference type="Proteomes" id="UP000807025"/>
    </source>
</evidence>
<reference evidence="3" key="1">
    <citation type="submission" date="2020-11" db="EMBL/GenBank/DDBJ databases">
        <authorList>
            <consortium name="DOE Joint Genome Institute"/>
            <person name="Ahrendt S."/>
            <person name="Riley R."/>
            <person name="Andreopoulos W."/>
            <person name="Labutti K."/>
            <person name="Pangilinan J."/>
            <person name="Ruiz-Duenas F.J."/>
            <person name="Barrasa J.M."/>
            <person name="Sanchez-Garcia M."/>
            <person name="Camarero S."/>
            <person name="Miyauchi S."/>
            <person name="Serrano A."/>
            <person name="Linde D."/>
            <person name="Babiker R."/>
            <person name="Drula E."/>
            <person name="Ayuso-Fernandez I."/>
            <person name="Pacheco R."/>
            <person name="Padilla G."/>
            <person name="Ferreira P."/>
            <person name="Barriuso J."/>
            <person name="Kellner H."/>
            <person name="Castanera R."/>
            <person name="Alfaro M."/>
            <person name="Ramirez L."/>
            <person name="Pisabarro A.G."/>
            <person name="Kuo A."/>
            <person name="Tritt A."/>
            <person name="Lipzen A."/>
            <person name="He G."/>
            <person name="Yan M."/>
            <person name="Ng V."/>
            <person name="Cullen D."/>
            <person name="Martin F."/>
            <person name="Rosso M.-N."/>
            <person name="Henrissat B."/>
            <person name="Hibbett D."/>
            <person name="Martinez A.T."/>
            <person name="Grigoriev I.V."/>
        </authorList>
    </citation>
    <scope>NUCLEOTIDE SEQUENCE</scope>
    <source>
        <strain evidence="3">ATCC 90797</strain>
    </source>
</reference>
<proteinExistence type="predicted"/>
<feature type="compositionally biased region" description="Acidic residues" evidence="1">
    <location>
        <begin position="903"/>
        <end position="920"/>
    </location>
</feature>
<protein>
    <recommendedName>
        <fullName evidence="2">DUF6589 domain-containing protein</fullName>
    </recommendedName>
</protein>
<comment type="caution">
    <text evidence="3">The sequence shown here is derived from an EMBL/GenBank/DDBJ whole genome shotgun (WGS) entry which is preliminary data.</text>
</comment>
<dbReference type="Proteomes" id="UP000807025">
    <property type="component" value="Unassembled WGS sequence"/>
</dbReference>
<keyword evidence="4" id="KW-1185">Reference proteome</keyword>
<dbReference type="InterPro" id="IPR046496">
    <property type="entry name" value="DUF6589"/>
</dbReference>
<sequence>MSHFLRPSERYTPSESSDTESNSEGPQPIPSLSYTLPPLSIKGTAKEKAEIRHRKAQRKRSETLAIRRAQKEADEKAQHLARIEKAFQAITDCGVTFGDLSDFIFNPDNKQNARRAAQTLGCPEARDEVQQRAIDYACQQVHSEARSITRQRLLQKITIDSNAVSQFDLRDITSQLSTSSAVMIRLLTAFSSSSKHYRGEMSEARKEKKLTIVVASMLQCLGEHSHANNDFKRMLGLYFYAVGTGRQPFTILNHLGITESYSNLTAKGVPSMKSATSSPTLLVGIGTLHKLSATARDEAREVAQTGLYVTVYDNINFMSHTPEQIIGRSDTQQNGTCTTIWPLHDANNDDMALSKFHESFLTARGLNIFDILHTTEEAARFREFLIFDIIRIIVRFGGESFRRFEKDLKKHQPVSASKIDVHQTKVYPLPSFNINESTINGNAEVNTAIIQELQLEESPHWRKTVRIIAGDQLSVARMRSVRFIRAGKEGGAASLDDIVFIPGLFHVKIADMHGMFTIHWGKANTGTRNPGCLAFHNTVLYRQPITPTSLPPFRTCRDLIFVSLYARILHCLLLVSRTTSLEDYITTFTSWESLYAHAALIYDQYANTATVQELRWKRQQQQSMSTIVSDPSEATCTEGDMVYENGILFLRDALLSREFTDAIKAGDMDRVVLVLKVWALSFRGNGRTKYAYEMLHLIHNLTVVWPKGLRNIILKNCLVNTTGKEDGFSEADLLQEHGIGWIKGAYQARGSNGSWSWLEMISPCIQTLRQLVNVMKLALGTDNGSKHAPPDLSKDIKALMSSLDEHRVYRLQKGRILGSDGGPAPDAVTYGLQQLTDTNHNPLDDYNSAFKRLQARHAMVPVVGGDKTSQGDAPATGVSDGVGVGANTSSPLRVSTGPITGSFDEEGQDSEGEESEEEGQNELLEVLGEDSEGTLKLLSMEDVALDMDVVEVIGDDFDDVDSDNDEDESEVV</sequence>
<dbReference type="EMBL" id="MU154522">
    <property type="protein sequence ID" value="KAF9501682.1"/>
    <property type="molecule type" value="Genomic_DNA"/>
</dbReference>
<feature type="domain" description="DUF6589" evidence="2">
    <location>
        <begin position="369"/>
        <end position="787"/>
    </location>
</feature>
<feature type="compositionally biased region" description="Polar residues" evidence="1">
    <location>
        <begin position="886"/>
        <end position="899"/>
    </location>
</feature>
<organism evidence="3 4">
    <name type="scientific">Pleurotus eryngii</name>
    <name type="common">Boletus of the steppes</name>
    <dbReference type="NCBI Taxonomy" id="5323"/>
    <lineage>
        <taxon>Eukaryota</taxon>
        <taxon>Fungi</taxon>
        <taxon>Dikarya</taxon>
        <taxon>Basidiomycota</taxon>
        <taxon>Agaricomycotina</taxon>
        <taxon>Agaricomycetes</taxon>
        <taxon>Agaricomycetidae</taxon>
        <taxon>Agaricales</taxon>
        <taxon>Pleurotineae</taxon>
        <taxon>Pleurotaceae</taxon>
        <taxon>Pleurotus</taxon>
    </lineage>
</organism>
<feature type="region of interest" description="Disordered" evidence="1">
    <location>
        <begin position="1"/>
        <end position="63"/>
    </location>
</feature>
<evidence type="ECO:0000313" key="3">
    <source>
        <dbReference type="EMBL" id="KAF9501682.1"/>
    </source>
</evidence>
<accession>A0A9P6DE91</accession>
<feature type="compositionally biased region" description="Polar residues" evidence="1">
    <location>
        <begin position="11"/>
        <end position="34"/>
    </location>
</feature>
<gene>
    <name evidence="3" type="ORF">BDN71DRAFT_1537252</name>
</gene>
<name>A0A9P6DE91_PLEER</name>
<dbReference type="Pfam" id="PF20231">
    <property type="entry name" value="DUF6589"/>
    <property type="match status" value="1"/>
</dbReference>
<dbReference type="AlphaFoldDB" id="A0A9P6DE91"/>
<dbReference type="OrthoDB" id="2496395at2759"/>
<feature type="region of interest" description="Disordered" evidence="1">
    <location>
        <begin position="864"/>
        <end position="931"/>
    </location>
</feature>
<evidence type="ECO:0000256" key="1">
    <source>
        <dbReference type="SAM" id="MobiDB-lite"/>
    </source>
</evidence>